<dbReference type="InterPro" id="IPR053745">
    <property type="entry name" value="Viral_Tail_Comp_sf"/>
</dbReference>
<comment type="caution">
    <text evidence="1">The sequence shown here is derived from an EMBL/GenBank/DDBJ whole genome shotgun (WGS) entry which is preliminary data.</text>
</comment>
<accession>A0ABS4DYZ6</accession>
<sequence length="131" mass="13816">MSDPVNAVLTAIHARLTADADLQGLVGASIFDRRPEARILPCLVTGAVETRQIGADGGGVSEILLTYEAWASGRRAAEAIAAALRAALSQADLSLGARGPVSLDHRRTSSRRAAKSAYFLAETQFRVVVED</sequence>
<reference evidence="1 2" key="1">
    <citation type="submission" date="2021-03" db="EMBL/GenBank/DDBJ databases">
        <title>Genomic Encyclopedia of Type Strains, Phase IV (KMG-IV): sequencing the most valuable type-strain genomes for metagenomic binning, comparative biology and taxonomic classification.</title>
        <authorList>
            <person name="Goeker M."/>
        </authorList>
    </citation>
    <scope>NUCLEOTIDE SEQUENCE [LARGE SCALE GENOMIC DNA]</scope>
    <source>
        <strain evidence="1 2">DSM 21600</strain>
    </source>
</reference>
<dbReference type="RefSeq" id="WP_209945080.1">
    <property type="nucleotide sequence ID" value="NZ_JAGGJU010000005.1"/>
</dbReference>
<evidence type="ECO:0008006" key="3">
    <source>
        <dbReference type="Google" id="ProtNLM"/>
    </source>
</evidence>
<evidence type="ECO:0000313" key="1">
    <source>
        <dbReference type="EMBL" id="MBP1850908.1"/>
    </source>
</evidence>
<protein>
    <recommendedName>
        <fullName evidence="3">DUF3168 domain-containing protein</fullName>
    </recommendedName>
</protein>
<dbReference type="EMBL" id="JAGGJU010000005">
    <property type="protein sequence ID" value="MBP1850908.1"/>
    <property type="molecule type" value="Genomic_DNA"/>
</dbReference>
<keyword evidence="2" id="KW-1185">Reference proteome</keyword>
<dbReference type="InterPro" id="IPR021508">
    <property type="entry name" value="Gp17-like"/>
</dbReference>
<dbReference type="Gene3D" id="3.30.2000.30">
    <property type="match status" value="1"/>
</dbReference>
<name>A0ABS4DYZ6_9HYPH</name>
<organism evidence="1 2">
    <name type="scientific">Rhizobium halophytocola</name>
    <dbReference type="NCBI Taxonomy" id="735519"/>
    <lineage>
        <taxon>Bacteria</taxon>
        <taxon>Pseudomonadati</taxon>
        <taxon>Pseudomonadota</taxon>
        <taxon>Alphaproteobacteria</taxon>
        <taxon>Hyphomicrobiales</taxon>
        <taxon>Rhizobiaceae</taxon>
        <taxon>Rhizobium/Agrobacterium group</taxon>
        <taxon>Rhizobium</taxon>
    </lineage>
</organism>
<evidence type="ECO:0000313" key="2">
    <source>
        <dbReference type="Proteomes" id="UP000759443"/>
    </source>
</evidence>
<dbReference type="Proteomes" id="UP000759443">
    <property type="component" value="Unassembled WGS sequence"/>
</dbReference>
<proteinExistence type="predicted"/>
<gene>
    <name evidence="1" type="ORF">J2Z17_002345</name>
</gene>
<dbReference type="Pfam" id="PF11367">
    <property type="entry name" value="Tail_completion_gp17"/>
    <property type="match status" value="1"/>
</dbReference>